<sequence length="424" mass="49883">MYKWPKLLSHKYNHFLCKIMKMLPNEGFSFSFIELTEHLRAETNLDFCINYNNHDYYVNKLVASTFSRKICEICINNCLATSLSISDDNGPFEEIVSVLKGNSANINSDNYLYILKMAVILKIDFLIMLVCETIENIDYTKIVDLFYLAFLNGCHIDPFLPIISQNMENLINNHLLENWPPELFDFIFRSTDISYPILPILEKFIEQNPNSRLRKYYPYSVNELNKSDVNINLFRNMLLREIPGETFPEYPKNTFIVEYSKENQFNGIFKKIIYPKISISNSIQSLHDSTFTDRHSPYNILNDHEYFYCSNTDKNQFIIFSFDENVEIYLNAYSIKTWEKASKGITPFSWQILVSNDFLDWTIVDERQNVSQMKKNNHSVTFHVQKAEQKCKIIKFLQLKNATESNNIIAIDQIEIFGRIIINK</sequence>
<protein>
    <recommendedName>
        <fullName evidence="3">F5/8 type C domain-containing protein</fullName>
    </recommendedName>
</protein>
<evidence type="ECO:0000313" key="2">
    <source>
        <dbReference type="Proteomes" id="UP000179807"/>
    </source>
</evidence>
<dbReference type="OrthoDB" id="10683935at2759"/>
<dbReference type="GeneID" id="94835737"/>
<dbReference type="SUPFAM" id="SSF49785">
    <property type="entry name" value="Galactose-binding domain-like"/>
    <property type="match status" value="1"/>
</dbReference>
<evidence type="ECO:0000313" key="1">
    <source>
        <dbReference type="EMBL" id="OHT10780.1"/>
    </source>
</evidence>
<keyword evidence="2" id="KW-1185">Reference proteome</keyword>
<accession>A0A1J4KLV1</accession>
<dbReference type="EMBL" id="MLAK01000602">
    <property type="protein sequence ID" value="OHT10780.1"/>
    <property type="molecule type" value="Genomic_DNA"/>
</dbReference>
<organism evidence="1 2">
    <name type="scientific">Tritrichomonas foetus</name>
    <dbReference type="NCBI Taxonomy" id="1144522"/>
    <lineage>
        <taxon>Eukaryota</taxon>
        <taxon>Metamonada</taxon>
        <taxon>Parabasalia</taxon>
        <taxon>Tritrichomonadida</taxon>
        <taxon>Tritrichomonadidae</taxon>
        <taxon>Tritrichomonas</taxon>
    </lineage>
</organism>
<dbReference type="AlphaFoldDB" id="A0A1J4KLV1"/>
<dbReference type="Proteomes" id="UP000179807">
    <property type="component" value="Unassembled WGS sequence"/>
</dbReference>
<name>A0A1J4KLV1_9EUKA</name>
<dbReference type="VEuPathDB" id="TrichDB:TRFO_19835"/>
<dbReference type="InterPro" id="IPR008979">
    <property type="entry name" value="Galactose-bd-like_sf"/>
</dbReference>
<dbReference type="Gene3D" id="2.60.120.260">
    <property type="entry name" value="Galactose-binding domain-like"/>
    <property type="match status" value="1"/>
</dbReference>
<reference evidence="1" key="1">
    <citation type="submission" date="2016-10" db="EMBL/GenBank/DDBJ databases">
        <authorList>
            <person name="Benchimol M."/>
            <person name="Almeida L.G."/>
            <person name="Vasconcelos A.T."/>
            <person name="Perreira-Neves A."/>
            <person name="Rosa I.A."/>
            <person name="Tasca T."/>
            <person name="Bogo M.R."/>
            <person name="de Souza W."/>
        </authorList>
    </citation>
    <scope>NUCLEOTIDE SEQUENCE [LARGE SCALE GENOMIC DNA]</scope>
    <source>
        <strain evidence="1">K</strain>
    </source>
</reference>
<evidence type="ECO:0008006" key="3">
    <source>
        <dbReference type="Google" id="ProtNLM"/>
    </source>
</evidence>
<comment type="caution">
    <text evidence="1">The sequence shown here is derived from an EMBL/GenBank/DDBJ whole genome shotgun (WGS) entry which is preliminary data.</text>
</comment>
<dbReference type="RefSeq" id="XP_068363916.1">
    <property type="nucleotide sequence ID" value="XM_068501033.1"/>
</dbReference>
<gene>
    <name evidence="1" type="ORF">TRFO_19835</name>
</gene>
<proteinExistence type="predicted"/>